<gene>
    <name evidence="1" type="ORF">GSBLH_T00000249001</name>
</gene>
<dbReference type="OrthoDB" id="10562450at2759"/>
<evidence type="ECO:0000313" key="2">
    <source>
        <dbReference type="Proteomes" id="UP000008312"/>
    </source>
</evidence>
<evidence type="ECO:0008006" key="3">
    <source>
        <dbReference type="Google" id="ProtNLM"/>
    </source>
</evidence>
<dbReference type="EMBL" id="FN668638">
    <property type="protein sequence ID" value="CBK19836.2"/>
    <property type="molecule type" value="Genomic_DNA"/>
</dbReference>
<protein>
    <recommendedName>
        <fullName evidence="3">WAPL domain-containing protein</fullName>
    </recommendedName>
</protein>
<accession>D8LVJ7</accession>
<dbReference type="GeneID" id="24917566"/>
<dbReference type="RefSeq" id="XP_012893884.1">
    <property type="nucleotide sequence ID" value="XM_013038430.1"/>
</dbReference>
<dbReference type="Proteomes" id="UP000008312">
    <property type="component" value="Unassembled WGS sequence"/>
</dbReference>
<reference evidence="1" key="1">
    <citation type="submission" date="2010-02" db="EMBL/GenBank/DDBJ databases">
        <title>Sequencing and annotation of the Blastocystis hominis genome.</title>
        <authorList>
            <person name="Wincker P."/>
        </authorList>
    </citation>
    <scope>NUCLEOTIDE SEQUENCE</scope>
    <source>
        <strain evidence="1">Singapore isolate B</strain>
    </source>
</reference>
<keyword evidence="2" id="KW-1185">Reference proteome</keyword>
<evidence type="ECO:0000313" key="1">
    <source>
        <dbReference type="EMBL" id="CBK19836.2"/>
    </source>
</evidence>
<name>D8LVJ7_BLAHO</name>
<sequence>MSRTKNQYCSTLFEEDEQVIIRKAIHSLEITSIDETNDEEMEKLISVIIACDCILKGPFFVSKEQILAILERLSNILELIPPLSDLNKYPKAVQFRNLVEKIQDDYRDTDTTLFISKMLDEES</sequence>
<dbReference type="AlphaFoldDB" id="D8LVJ7"/>
<dbReference type="InParanoid" id="D8LVJ7"/>
<organism evidence="1">
    <name type="scientific">Blastocystis hominis</name>
    <dbReference type="NCBI Taxonomy" id="12968"/>
    <lineage>
        <taxon>Eukaryota</taxon>
        <taxon>Sar</taxon>
        <taxon>Stramenopiles</taxon>
        <taxon>Bigyra</taxon>
        <taxon>Opalozoa</taxon>
        <taxon>Opalinata</taxon>
        <taxon>Blastocystidae</taxon>
        <taxon>Blastocystis</taxon>
    </lineage>
</organism>
<proteinExistence type="predicted"/>